<dbReference type="InterPro" id="IPR044946">
    <property type="entry name" value="Restrct_endonuc_typeI_TRD_sf"/>
</dbReference>
<dbReference type="OrthoDB" id="667970at2"/>
<feature type="domain" description="Type I restriction modification DNA specificity" evidence="5">
    <location>
        <begin position="212"/>
        <end position="380"/>
    </location>
</feature>
<dbReference type="CDD" id="cd17278">
    <property type="entry name" value="RMtype1_S_LdeBORF1052P-TRD2-CR2"/>
    <property type="match status" value="1"/>
</dbReference>
<dbReference type="PANTHER" id="PTHR30408">
    <property type="entry name" value="TYPE-1 RESTRICTION ENZYME ECOKI SPECIFICITY PROTEIN"/>
    <property type="match status" value="1"/>
</dbReference>
<dbReference type="AlphaFoldDB" id="A0A4Q7PEP6"/>
<dbReference type="PANTHER" id="PTHR30408:SF12">
    <property type="entry name" value="TYPE I RESTRICTION ENZYME MJAVIII SPECIFICITY SUBUNIT"/>
    <property type="match status" value="1"/>
</dbReference>
<evidence type="ECO:0000256" key="2">
    <source>
        <dbReference type="ARBA" id="ARBA00022747"/>
    </source>
</evidence>
<dbReference type="Gene3D" id="3.90.220.20">
    <property type="entry name" value="DNA methylase specificity domains"/>
    <property type="match status" value="2"/>
</dbReference>
<reference evidence="6 7" key="1">
    <citation type="submission" date="2019-02" db="EMBL/GenBank/DDBJ databases">
        <title>Genomic Encyclopedia of Archaeal and Bacterial Type Strains, Phase II (KMG-II): from individual species to whole genera.</title>
        <authorList>
            <person name="Goeker M."/>
        </authorList>
    </citation>
    <scope>NUCLEOTIDE SEQUENCE [LARGE SCALE GENOMIC DNA]</scope>
    <source>
        <strain evidence="6 7">DSM 21411</strain>
    </source>
</reference>
<evidence type="ECO:0000256" key="1">
    <source>
        <dbReference type="ARBA" id="ARBA00010923"/>
    </source>
</evidence>
<protein>
    <submittedName>
        <fullName evidence="6">Type I restriction enzyme S subunit</fullName>
    </submittedName>
</protein>
<dbReference type="InterPro" id="IPR000055">
    <property type="entry name" value="Restrct_endonuc_typeI_TRD"/>
</dbReference>
<keyword evidence="3" id="KW-0238">DNA-binding</keyword>
<accession>A0A4Q7PEP6</accession>
<feature type="coiled-coil region" evidence="4">
    <location>
        <begin position="167"/>
        <end position="194"/>
    </location>
</feature>
<dbReference type="GO" id="GO:0009307">
    <property type="term" value="P:DNA restriction-modification system"/>
    <property type="evidence" value="ECO:0007669"/>
    <property type="project" value="UniProtKB-KW"/>
</dbReference>
<gene>
    <name evidence="6" type="ORF">BC751_4260</name>
</gene>
<dbReference type="GO" id="GO:0003677">
    <property type="term" value="F:DNA binding"/>
    <property type="evidence" value="ECO:0007669"/>
    <property type="project" value="UniProtKB-KW"/>
</dbReference>
<evidence type="ECO:0000313" key="7">
    <source>
        <dbReference type="Proteomes" id="UP000292209"/>
    </source>
</evidence>
<comment type="caution">
    <text evidence="6">The sequence shown here is derived from an EMBL/GenBank/DDBJ whole genome shotgun (WGS) entry which is preliminary data.</text>
</comment>
<dbReference type="RefSeq" id="WP_130277264.1">
    <property type="nucleotide sequence ID" value="NZ_SGXG01000001.1"/>
</dbReference>
<name>A0A4Q7PEP6_9BACT</name>
<feature type="domain" description="Type I restriction modification DNA specificity" evidence="5">
    <location>
        <begin position="16"/>
        <end position="185"/>
    </location>
</feature>
<organism evidence="6 7">
    <name type="scientific">Cecembia calidifontis</name>
    <dbReference type="NCBI Taxonomy" id="1187080"/>
    <lineage>
        <taxon>Bacteria</taxon>
        <taxon>Pseudomonadati</taxon>
        <taxon>Bacteroidota</taxon>
        <taxon>Cytophagia</taxon>
        <taxon>Cytophagales</taxon>
        <taxon>Cyclobacteriaceae</taxon>
        <taxon>Cecembia</taxon>
    </lineage>
</organism>
<keyword evidence="2" id="KW-0680">Restriction system</keyword>
<comment type="similarity">
    <text evidence="1">Belongs to the type-I restriction system S methylase family.</text>
</comment>
<evidence type="ECO:0000259" key="5">
    <source>
        <dbReference type="Pfam" id="PF01420"/>
    </source>
</evidence>
<dbReference type="EMBL" id="SGXG01000001">
    <property type="protein sequence ID" value="RZS98597.1"/>
    <property type="molecule type" value="Genomic_DNA"/>
</dbReference>
<keyword evidence="7" id="KW-1185">Reference proteome</keyword>
<evidence type="ECO:0000256" key="4">
    <source>
        <dbReference type="SAM" id="Coils"/>
    </source>
</evidence>
<dbReference type="InterPro" id="IPR052021">
    <property type="entry name" value="Type-I_RS_S_subunit"/>
</dbReference>
<sequence length="401" mass="45434">MMETRRPKLRWPGFNELWERNRLGKISKLFSGGTPSSSQSNLYGGEIPFIRSGEINSTTTELFLTEKGLMESSAKMVNKGDLLYAIYGATSGEVAISKIRGAINQAILCIRPDIEKEFLKNWLLVNKEKILNKFLQGGQGNLSGEIVKSLEVCYPSLPEQQKIASFLSSVDERIELLERKKEKLEAYKKGVMQQIFTQQIRFKQDDGSEFPDWEEKRLGEVVKVQGGFAFKSEKFKQTGIPVIRISNISNNNNFIETENLVFYDTIKNDVNFTINKGDLLIAMSGATTGKSSIYNLNDKAYLNQRVGLFKRKSKSLCYAFLIQFVFSTMFKNQLKSLLVAGAQPNISSSDIESIKISLPEFEEQEKIAAFLNTIDENLETLDSQIQGLRTWKKGLLQQMFV</sequence>
<proteinExistence type="inferred from homology"/>
<dbReference type="CDD" id="cd17515">
    <property type="entry name" value="RMtype1_S_MjaORF132P_Sau1132ORF3780P-TRD1-CR1_like"/>
    <property type="match status" value="1"/>
</dbReference>
<dbReference type="SUPFAM" id="SSF116734">
    <property type="entry name" value="DNA methylase specificity domain"/>
    <property type="match status" value="2"/>
</dbReference>
<keyword evidence="4" id="KW-0175">Coiled coil</keyword>
<evidence type="ECO:0000256" key="3">
    <source>
        <dbReference type="ARBA" id="ARBA00023125"/>
    </source>
</evidence>
<dbReference type="Proteomes" id="UP000292209">
    <property type="component" value="Unassembled WGS sequence"/>
</dbReference>
<evidence type="ECO:0000313" key="6">
    <source>
        <dbReference type="EMBL" id="RZS98597.1"/>
    </source>
</evidence>
<dbReference type="Pfam" id="PF01420">
    <property type="entry name" value="Methylase_S"/>
    <property type="match status" value="2"/>
</dbReference>